<comment type="similarity">
    <text evidence="2 10">Belongs to the SecG family.</text>
</comment>
<keyword evidence="3 10" id="KW-0813">Transport</keyword>
<evidence type="ECO:0000256" key="9">
    <source>
        <dbReference type="ARBA" id="ARBA00023136"/>
    </source>
</evidence>
<proteinExistence type="inferred from homology"/>
<keyword evidence="8 10" id="KW-0811">Translocation</keyword>
<evidence type="ECO:0000256" key="8">
    <source>
        <dbReference type="ARBA" id="ARBA00023010"/>
    </source>
</evidence>
<sequence>MSLNKEIGMTVLFYAFLFIFLFLCVILCGLILVQESKSMGLGSSFGVDSGDSVFGVSTPDILKKVTSWCAVAFCIGCLLLSFSTNLLGKKLDAKEFLLPAAEESDTQASSESVEADES</sequence>
<gene>
    <name evidence="11" type="ordered locus">CpB1109</name>
</gene>
<dbReference type="NCBIfam" id="TIGR00810">
    <property type="entry name" value="secG"/>
    <property type="match status" value="1"/>
</dbReference>
<comment type="function">
    <text evidence="10">Involved in protein export. Participates in an early event of protein translocation.</text>
</comment>
<dbReference type="PANTHER" id="PTHR34182">
    <property type="entry name" value="PROTEIN-EXPORT MEMBRANE PROTEIN SECG"/>
    <property type="match status" value="1"/>
</dbReference>
<evidence type="ECO:0000256" key="6">
    <source>
        <dbReference type="ARBA" id="ARBA00022927"/>
    </source>
</evidence>
<evidence type="ECO:0000256" key="10">
    <source>
        <dbReference type="RuleBase" id="RU365087"/>
    </source>
</evidence>
<dbReference type="PRINTS" id="PR01651">
    <property type="entry name" value="SECGEXPORT"/>
</dbReference>
<dbReference type="PANTHER" id="PTHR34182:SF1">
    <property type="entry name" value="PROTEIN-EXPORT MEMBRANE PROTEIN SECG"/>
    <property type="match status" value="1"/>
</dbReference>
<reference evidence="11" key="1">
    <citation type="submission" date="2002-05" db="EMBL/GenBank/DDBJ databases">
        <title>The genome sequence of Chlamydia pneumoniae TW183 and comparison with other Chlamydia strains based on whole genome sequence analysis.</title>
        <authorList>
            <person name="Geng M.M."/>
            <person name="Schuhmacher A."/>
            <person name="Muehldorfer I."/>
            <person name="Bensch K.W."/>
            <person name="Schaefer K.P."/>
            <person name="Schneider S."/>
            <person name="Pohl T."/>
            <person name="Essig A."/>
            <person name="Marre R."/>
            <person name="Melchers K."/>
        </authorList>
    </citation>
    <scope>NUCLEOTIDE SEQUENCE [LARGE SCALE GENOMIC DNA]</scope>
    <source>
        <strain evidence="11">TW-183</strain>
    </source>
</reference>
<keyword evidence="12" id="KW-1185">Reference proteome</keyword>
<dbReference type="InterPro" id="IPR004692">
    <property type="entry name" value="SecG"/>
</dbReference>
<organism evidence="11 12">
    <name type="scientific">Chlamydia pneumoniae</name>
    <name type="common">Chlamydophila pneumoniae</name>
    <dbReference type="NCBI Taxonomy" id="83558"/>
    <lineage>
        <taxon>Bacteria</taxon>
        <taxon>Pseudomonadati</taxon>
        <taxon>Chlamydiota</taxon>
        <taxon>Chlamydiia</taxon>
        <taxon>Chlamydiales</taxon>
        <taxon>Chlamydiaceae</taxon>
        <taxon>Chlamydia/Chlamydophila group</taxon>
        <taxon>Chlamydia</taxon>
    </lineage>
</organism>
<dbReference type="Proteomes" id="UP000000424">
    <property type="component" value="Chromosome"/>
</dbReference>
<keyword evidence="5 10" id="KW-0812">Transmembrane</keyword>
<evidence type="ECO:0000313" key="11">
    <source>
        <dbReference type="EMBL" id="AAP99037.1"/>
    </source>
</evidence>
<keyword evidence="6 10" id="KW-0653">Protein transport</keyword>
<evidence type="ECO:0000256" key="4">
    <source>
        <dbReference type="ARBA" id="ARBA00022475"/>
    </source>
</evidence>
<comment type="subcellular location">
    <subcellularLocation>
        <location evidence="1 10">Cell membrane</location>
        <topology evidence="1 10">Multi-pass membrane protein</topology>
    </subcellularLocation>
</comment>
<accession>A0ABN3YQM9</accession>
<feature type="transmembrane region" description="Helical" evidence="10">
    <location>
        <begin position="65"/>
        <end position="87"/>
    </location>
</feature>
<protein>
    <recommendedName>
        <fullName evidence="10">Protein-export membrane protein SecG</fullName>
    </recommendedName>
</protein>
<keyword evidence="9 10" id="KW-0472">Membrane</keyword>
<evidence type="ECO:0000256" key="1">
    <source>
        <dbReference type="ARBA" id="ARBA00004651"/>
    </source>
</evidence>
<evidence type="ECO:0000313" key="12">
    <source>
        <dbReference type="Proteomes" id="UP000000424"/>
    </source>
</evidence>
<keyword evidence="7 10" id="KW-1133">Transmembrane helix</keyword>
<evidence type="ECO:0000256" key="5">
    <source>
        <dbReference type="ARBA" id="ARBA00022692"/>
    </source>
</evidence>
<evidence type="ECO:0000256" key="7">
    <source>
        <dbReference type="ARBA" id="ARBA00022989"/>
    </source>
</evidence>
<evidence type="ECO:0000256" key="2">
    <source>
        <dbReference type="ARBA" id="ARBA00008445"/>
    </source>
</evidence>
<name>A0ABN3YQM9_CHLPN</name>
<dbReference type="EMBL" id="AE009440">
    <property type="protein sequence ID" value="AAP99037.1"/>
    <property type="molecule type" value="Genomic_DNA"/>
</dbReference>
<evidence type="ECO:0000256" key="3">
    <source>
        <dbReference type="ARBA" id="ARBA00022448"/>
    </source>
</evidence>
<dbReference type="Pfam" id="PF03840">
    <property type="entry name" value="SecG"/>
    <property type="match status" value="1"/>
</dbReference>
<keyword evidence="4 10" id="KW-1003">Cell membrane</keyword>
<feature type="transmembrane region" description="Helical" evidence="10">
    <location>
        <begin position="12"/>
        <end position="33"/>
    </location>
</feature>